<evidence type="ECO:0000256" key="11">
    <source>
        <dbReference type="ARBA" id="ARBA00022801"/>
    </source>
</evidence>
<dbReference type="GO" id="GO:0003723">
    <property type="term" value="F:RNA binding"/>
    <property type="evidence" value="ECO:0007669"/>
    <property type="project" value="UniProtKB-KW"/>
</dbReference>
<protein>
    <recommendedName>
        <fullName evidence="7">poly(A)-specific ribonuclease</fullName>
        <ecNumber evidence="7">3.1.13.4</ecNumber>
    </recommendedName>
</protein>
<comment type="subunit">
    <text evidence="6">Component of the CCR4-NOT complex, at least composed of CRR4 and CAF1 proteins.</text>
</comment>
<evidence type="ECO:0000256" key="12">
    <source>
        <dbReference type="ARBA" id="ARBA00022839"/>
    </source>
</evidence>
<evidence type="ECO:0000256" key="14">
    <source>
        <dbReference type="ARBA" id="ARBA00023015"/>
    </source>
</evidence>
<evidence type="ECO:0000256" key="17">
    <source>
        <dbReference type="ARBA" id="ARBA00025148"/>
    </source>
</evidence>
<accession>A0A5N6RDH9</accession>
<dbReference type="Gene3D" id="3.30.420.10">
    <property type="entry name" value="Ribonuclease H-like superfamily/Ribonuclease H"/>
    <property type="match status" value="1"/>
</dbReference>
<evidence type="ECO:0000256" key="7">
    <source>
        <dbReference type="ARBA" id="ARBA00012161"/>
    </source>
</evidence>
<dbReference type="InterPro" id="IPR036397">
    <property type="entry name" value="RNaseH_sf"/>
</dbReference>
<evidence type="ECO:0000256" key="8">
    <source>
        <dbReference type="ARBA" id="ARBA00022490"/>
    </source>
</evidence>
<dbReference type="AlphaFoldDB" id="A0A5N6RDH9"/>
<evidence type="ECO:0000256" key="10">
    <source>
        <dbReference type="ARBA" id="ARBA00022723"/>
    </source>
</evidence>
<keyword evidence="15" id="KW-0804">Transcription</keyword>
<evidence type="ECO:0000256" key="3">
    <source>
        <dbReference type="ARBA" id="ARBA00004123"/>
    </source>
</evidence>
<comment type="similarity">
    <text evidence="5">Belongs to the CAF1 family.</text>
</comment>
<keyword evidence="13" id="KW-0694">RNA-binding</keyword>
<evidence type="ECO:0000256" key="2">
    <source>
        <dbReference type="ARBA" id="ARBA00001968"/>
    </source>
</evidence>
<keyword evidence="14" id="KW-0805">Transcription regulation</keyword>
<name>A0A5N6RDH9_9ROSI</name>
<evidence type="ECO:0000256" key="13">
    <source>
        <dbReference type="ARBA" id="ARBA00022884"/>
    </source>
</evidence>
<keyword evidence="16" id="KW-0539">Nucleus</keyword>
<dbReference type="OrthoDB" id="1164111at2759"/>
<evidence type="ECO:0000256" key="9">
    <source>
        <dbReference type="ARBA" id="ARBA00022722"/>
    </source>
</evidence>
<dbReference type="GO" id="GO:0004535">
    <property type="term" value="F:poly(A)-specific ribonuclease activity"/>
    <property type="evidence" value="ECO:0007669"/>
    <property type="project" value="UniProtKB-EC"/>
</dbReference>
<evidence type="ECO:0000256" key="6">
    <source>
        <dbReference type="ARBA" id="ARBA00011757"/>
    </source>
</evidence>
<evidence type="ECO:0000313" key="19">
    <source>
        <dbReference type="Proteomes" id="UP000327013"/>
    </source>
</evidence>
<dbReference type="SUPFAM" id="SSF53098">
    <property type="entry name" value="Ribonuclease H-like"/>
    <property type="match status" value="1"/>
</dbReference>
<dbReference type="GO" id="GO:0030014">
    <property type="term" value="C:CCR4-NOT complex"/>
    <property type="evidence" value="ECO:0007669"/>
    <property type="project" value="InterPro"/>
</dbReference>
<dbReference type="GO" id="GO:0005634">
    <property type="term" value="C:nucleus"/>
    <property type="evidence" value="ECO:0007669"/>
    <property type="project" value="UniProtKB-SubCell"/>
</dbReference>
<evidence type="ECO:0000256" key="1">
    <source>
        <dbReference type="ARBA" id="ARBA00001663"/>
    </source>
</evidence>
<evidence type="ECO:0000256" key="5">
    <source>
        <dbReference type="ARBA" id="ARBA00008372"/>
    </source>
</evidence>
<sequence length="356" mass="40704">MAPPPSIVVREVWEDNLEQEFSEIARVLPYHRFAAFDTEFPGEVFPANTRRHYSSWSPAESYLHMKRNVDATKIIQLGLALSNAKGDSCYVWEFNFKGFDKETDLHDLESIQLLEQQGIDLNKNREKGIESKEFVRLIVNSGLLRNSNITWVTFHGAYDFGYLIKILIGRELPYDLMAFMRLVVHLFGYRVFDIKHIIKSCQGLYGGLDRVANTLGVHRVAGKSHQAGSDSLLTLQTIMKLNNAYFMGKFLIHFGLILHTLEVDVGRLTAPKVYGLQFRTGCHQYYQKHIFVSISNGMQDAKKHLEKTYSYKYKVVIEGDALPDKLKLMIVHEVQFETTAESGSKNKMAQPSTKVT</sequence>
<dbReference type="Proteomes" id="UP000327013">
    <property type="component" value="Chromosome 6"/>
</dbReference>
<dbReference type="PANTHER" id="PTHR10797">
    <property type="entry name" value="CCR4-NOT TRANSCRIPTION COMPLEX SUBUNIT"/>
    <property type="match status" value="1"/>
</dbReference>
<reference evidence="18 19" key="1">
    <citation type="submission" date="2019-06" db="EMBL/GenBank/DDBJ databases">
        <title>A chromosomal-level reference genome of Carpinus fangiana (Coryloideae, Betulaceae).</title>
        <authorList>
            <person name="Yang X."/>
            <person name="Wang Z."/>
            <person name="Zhang L."/>
            <person name="Hao G."/>
            <person name="Liu J."/>
            <person name="Yang Y."/>
        </authorList>
    </citation>
    <scope>NUCLEOTIDE SEQUENCE [LARGE SCALE GENOMIC DNA]</scope>
    <source>
        <strain evidence="18">Cfa_2016G</strain>
        <tissue evidence="18">Leaf</tissue>
    </source>
</reference>
<dbReference type="EC" id="3.1.13.4" evidence="7"/>
<dbReference type="Pfam" id="PF04857">
    <property type="entry name" value="CAF1"/>
    <property type="match status" value="1"/>
</dbReference>
<comment type="function">
    <text evidence="17">Ubiquitous transcription factor required for a diverse set of processes. It is a component of the CCR4 complex involved in the control of gene expression.</text>
</comment>
<dbReference type="EMBL" id="CM017326">
    <property type="protein sequence ID" value="KAE8076859.1"/>
    <property type="molecule type" value="Genomic_DNA"/>
</dbReference>
<keyword evidence="8" id="KW-0963">Cytoplasm</keyword>
<keyword evidence="10" id="KW-0479">Metal-binding</keyword>
<evidence type="ECO:0000256" key="16">
    <source>
        <dbReference type="ARBA" id="ARBA00023242"/>
    </source>
</evidence>
<comment type="subcellular location">
    <subcellularLocation>
        <location evidence="4">Cytoplasm</location>
    </subcellularLocation>
    <subcellularLocation>
        <location evidence="3">Nucleus</location>
    </subcellularLocation>
</comment>
<dbReference type="InterPro" id="IPR006941">
    <property type="entry name" value="RNase_CAF1"/>
</dbReference>
<dbReference type="InterPro" id="IPR012337">
    <property type="entry name" value="RNaseH-like_sf"/>
</dbReference>
<dbReference type="GO" id="GO:0046872">
    <property type="term" value="F:metal ion binding"/>
    <property type="evidence" value="ECO:0007669"/>
    <property type="project" value="UniProtKB-KW"/>
</dbReference>
<evidence type="ECO:0000256" key="15">
    <source>
        <dbReference type="ARBA" id="ARBA00023163"/>
    </source>
</evidence>
<proteinExistence type="inferred from homology"/>
<dbReference type="InterPro" id="IPR039637">
    <property type="entry name" value="CNOT7/CNOT8/Pop2"/>
</dbReference>
<comment type="cofactor">
    <cofactor evidence="2">
        <name>a divalent metal cation</name>
        <dbReference type="ChEBI" id="CHEBI:60240"/>
    </cofactor>
</comment>
<gene>
    <name evidence="18" type="ORF">FH972_015483</name>
</gene>
<keyword evidence="11" id="KW-0378">Hydrolase</keyword>
<keyword evidence="9" id="KW-0540">Nuclease</keyword>
<comment type="catalytic activity">
    <reaction evidence="1">
        <text>Exonucleolytic cleavage of poly(A) to 5'-AMP.</text>
        <dbReference type="EC" id="3.1.13.4"/>
    </reaction>
</comment>
<evidence type="ECO:0000256" key="4">
    <source>
        <dbReference type="ARBA" id="ARBA00004496"/>
    </source>
</evidence>
<evidence type="ECO:0000313" key="18">
    <source>
        <dbReference type="EMBL" id="KAE8076859.1"/>
    </source>
</evidence>
<organism evidence="18 19">
    <name type="scientific">Carpinus fangiana</name>
    <dbReference type="NCBI Taxonomy" id="176857"/>
    <lineage>
        <taxon>Eukaryota</taxon>
        <taxon>Viridiplantae</taxon>
        <taxon>Streptophyta</taxon>
        <taxon>Embryophyta</taxon>
        <taxon>Tracheophyta</taxon>
        <taxon>Spermatophyta</taxon>
        <taxon>Magnoliopsida</taxon>
        <taxon>eudicotyledons</taxon>
        <taxon>Gunneridae</taxon>
        <taxon>Pentapetalae</taxon>
        <taxon>rosids</taxon>
        <taxon>fabids</taxon>
        <taxon>Fagales</taxon>
        <taxon>Betulaceae</taxon>
        <taxon>Carpinus</taxon>
    </lineage>
</organism>
<keyword evidence="19" id="KW-1185">Reference proteome</keyword>
<dbReference type="GO" id="GO:0005737">
    <property type="term" value="C:cytoplasm"/>
    <property type="evidence" value="ECO:0007669"/>
    <property type="project" value="UniProtKB-SubCell"/>
</dbReference>
<keyword evidence="12" id="KW-0269">Exonuclease</keyword>